<dbReference type="Gene3D" id="3.40.50.720">
    <property type="entry name" value="NAD(P)-binding Rossmann-like Domain"/>
    <property type="match status" value="1"/>
</dbReference>
<reference evidence="1" key="1">
    <citation type="journal article" date="2020" name="Nat. Commun.">
        <title>Large-scale genome sequencing of mycorrhizal fungi provides insights into the early evolution of symbiotic traits.</title>
        <authorList>
            <person name="Miyauchi S."/>
            <person name="Kiss E."/>
            <person name="Kuo A."/>
            <person name="Drula E."/>
            <person name="Kohler A."/>
            <person name="Sanchez-Garcia M."/>
            <person name="Morin E."/>
            <person name="Andreopoulos B."/>
            <person name="Barry K.W."/>
            <person name="Bonito G."/>
            <person name="Buee M."/>
            <person name="Carver A."/>
            <person name="Chen C."/>
            <person name="Cichocki N."/>
            <person name="Clum A."/>
            <person name="Culley D."/>
            <person name="Crous P.W."/>
            <person name="Fauchery L."/>
            <person name="Girlanda M."/>
            <person name="Hayes R.D."/>
            <person name="Keri Z."/>
            <person name="LaButti K."/>
            <person name="Lipzen A."/>
            <person name="Lombard V."/>
            <person name="Magnuson J."/>
            <person name="Maillard F."/>
            <person name="Murat C."/>
            <person name="Nolan M."/>
            <person name="Ohm R.A."/>
            <person name="Pangilinan J."/>
            <person name="Pereira M.F."/>
            <person name="Perotto S."/>
            <person name="Peter M."/>
            <person name="Pfister S."/>
            <person name="Riley R."/>
            <person name="Sitrit Y."/>
            <person name="Stielow J.B."/>
            <person name="Szollosi G."/>
            <person name="Zifcakova L."/>
            <person name="Stursova M."/>
            <person name="Spatafora J.W."/>
            <person name="Tedersoo L."/>
            <person name="Vaario L.M."/>
            <person name="Yamada A."/>
            <person name="Yan M."/>
            <person name="Wang P."/>
            <person name="Xu J."/>
            <person name="Bruns T."/>
            <person name="Baldrian P."/>
            <person name="Vilgalys R."/>
            <person name="Dunand C."/>
            <person name="Henrissat B."/>
            <person name="Grigoriev I.V."/>
            <person name="Hibbett D."/>
            <person name="Nagy L.G."/>
            <person name="Martin F.M."/>
        </authorList>
    </citation>
    <scope>NUCLEOTIDE SEQUENCE</scope>
    <source>
        <strain evidence="1">UP504</strain>
    </source>
</reference>
<feature type="non-terminal residue" evidence="1">
    <location>
        <position position="71"/>
    </location>
</feature>
<gene>
    <name evidence="1" type="ORF">BS47DRAFT_1283925</name>
</gene>
<feature type="non-terminal residue" evidence="1">
    <location>
        <position position="1"/>
    </location>
</feature>
<evidence type="ECO:0000313" key="1">
    <source>
        <dbReference type="EMBL" id="KAF9506026.1"/>
    </source>
</evidence>
<dbReference type="AlphaFoldDB" id="A0A9P6AJI9"/>
<keyword evidence="2" id="KW-1185">Reference proteome</keyword>
<name>A0A9P6AJI9_9AGAM</name>
<comment type="caution">
    <text evidence="1">The sequence shown here is derived from an EMBL/GenBank/DDBJ whole genome shotgun (WGS) entry which is preliminary data.</text>
</comment>
<protein>
    <submittedName>
        <fullName evidence="1">Uncharacterized protein</fullName>
    </submittedName>
</protein>
<dbReference type="Proteomes" id="UP000886523">
    <property type="component" value="Unassembled WGS sequence"/>
</dbReference>
<evidence type="ECO:0000313" key="2">
    <source>
        <dbReference type="Proteomes" id="UP000886523"/>
    </source>
</evidence>
<dbReference type="OrthoDB" id="3039468at2759"/>
<sequence>PLLHLKCKAGTNLEYSSKLISVYFNVLNKIATSSMTFKDKNVLLTRVGKGLISVKVIKSVLSCGAHVVITT</sequence>
<proteinExistence type="predicted"/>
<accession>A0A9P6AJI9</accession>
<organism evidence="1 2">
    <name type="scientific">Hydnum rufescens UP504</name>
    <dbReference type="NCBI Taxonomy" id="1448309"/>
    <lineage>
        <taxon>Eukaryota</taxon>
        <taxon>Fungi</taxon>
        <taxon>Dikarya</taxon>
        <taxon>Basidiomycota</taxon>
        <taxon>Agaricomycotina</taxon>
        <taxon>Agaricomycetes</taxon>
        <taxon>Cantharellales</taxon>
        <taxon>Hydnaceae</taxon>
        <taxon>Hydnum</taxon>
    </lineage>
</organism>
<dbReference type="EMBL" id="MU129127">
    <property type="protein sequence ID" value="KAF9506026.1"/>
    <property type="molecule type" value="Genomic_DNA"/>
</dbReference>